<proteinExistence type="predicted"/>
<protein>
    <submittedName>
        <fullName evidence="1">Uncharacterized protein</fullName>
    </submittedName>
</protein>
<dbReference type="Proteomes" id="UP000030748">
    <property type="component" value="Unassembled WGS sequence"/>
</dbReference>
<accession>A0A022QMM6</accession>
<keyword evidence="2" id="KW-1185">Reference proteome</keyword>
<evidence type="ECO:0000313" key="2">
    <source>
        <dbReference type="Proteomes" id="UP000030748"/>
    </source>
</evidence>
<organism evidence="1 2">
    <name type="scientific">Erythranthe guttata</name>
    <name type="common">Yellow monkey flower</name>
    <name type="synonym">Mimulus guttatus</name>
    <dbReference type="NCBI Taxonomy" id="4155"/>
    <lineage>
        <taxon>Eukaryota</taxon>
        <taxon>Viridiplantae</taxon>
        <taxon>Streptophyta</taxon>
        <taxon>Embryophyta</taxon>
        <taxon>Tracheophyta</taxon>
        <taxon>Spermatophyta</taxon>
        <taxon>Magnoliopsida</taxon>
        <taxon>eudicotyledons</taxon>
        <taxon>Gunneridae</taxon>
        <taxon>Pentapetalae</taxon>
        <taxon>asterids</taxon>
        <taxon>lamiids</taxon>
        <taxon>Lamiales</taxon>
        <taxon>Phrymaceae</taxon>
        <taxon>Erythranthe</taxon>
    </lineage>
</organism>
<name>A0A022QMM6_ERYGU</name>
<reference evidence="1 2" key="1">
    <citation type="journal article" date="2013" name="Proc. Natl. Acad. Sci. U.S.A.">
        <title>Fine-scale variation in meiotic recombination in Mimulus inferred from population shotgun sequencing.</title>
        <authorList>
            <person name="Hellsten U."/>
            <person name="Wright K.M."/>
            <person name="Jenkins J."/>
            <person name="Shu S."/>
            <person name="Yuan Y."/>
            <person name="Wessler S.R."/>
            <person name="Schmutz J."/>
            <person name="Willis J.H."/>
            <person name="Rokhsar D.S."/>
        </authorList>
    </citation>
    <scope>NUCLEOTIDE SEQUENCE [LARGE SCALE GENOMIC DNA]</scope>
    <source>
        <strain evidence="2">cv. DUN x IM62</strain>
    </source>
</reference>
<evidence type="ECO:0000313" key="1">
    <source>
        <dbReference type="EMBL" id="EYU27745.1"/>
    </source>
</evidence>
<gene>
    <name evidence="1" type="ORF">MIMGU_mgv11b015761mg</name>
</gene>
<dbReference type="EMBL" id="KI631456">
    <property type="protein sequence ID" value="EYU27745.1"/>
    <property type="molecule type" value="Genomic_DNA"/>
</dbReference>
<dbReference type="AlphaFoldDB" id="A0A022QMM6"/>
<sequence length="194" mass="22738">MASVKDLNRAVTVNEISELAANRAVYYTVIENNYCCHTCNAKTHTHTQKIHSRIISKQKKENGKIGDGGVFDGFGSDGEPISRQERTLFPFRRRRFRLRRCLNSLRWSRRFHFPRCLPSLRLIWRFQFPRCLPFLRWSMRFHFPRLSPSPRWFESVPAAAAALAGSRKTGFFYDELIDLRRIQGNAKLFVLCNV</sequence>